<sequence length="77" mass="9164">MQDMTRTKHAVNFMTISNYHPYISSTSFPNYRHGHFALCRQGCCNMCKITMMMMPMIMMMTMMMIMMIMMMNARLQT</sequence>
<proteinExistence type="predicted"/>
<reference evidence="2" key="1">
    <citation type="journal article" date="2020" name="Stud. Mycol.">
        <title>101 Dothideomycetes genomes: a test case for predicting lifestyles and emergence of pathogens.</title>
        <authorList>
            <person name="Haridas S."/>
            <person name="Albert R."/>
            <person name="Binder M."/>
            <person name="Bloem J."/>
            <person name="Labutti K."/>
            <person name="Salamov A."/>
            <person name="Andreopoulos B."/>
            <person name="Baker S."/>
            <person name="Barry K."/>
            <person name="Bills G."/>
            <person name="Bluhm B."/>
            <person name="Cannon C."/>
            <person name="Castanera R."/>
            <person name="Culley D."/>
            <person name="Daum C."/>
            <person name="Ezra D."/>
            <person name="Gonzalez J."/>
            <person name="Henrissat B."/>
            <person name="Kuo A."/>
            <person name="Liang C."/>
            <person name="Lipzen A."/>
            <person name="Lutzoni F."/>
            <person name="Magnuson J."/>
            <person name="Mondo S."/>
            <person name="Nolan M."/>
            <person name="Ohm R."/>
            <person name="Pangilinan J."/>
            <person name="Park H.-J."/>
            <person name="Ramirez L."/>
            <person name="Alfaro M."/>
            <person name="Sun H."/>
            <person name="Tritt A."/>
            <person name="Yoshinaga Y."/>
            <person name="Zwiers L.-H."/>
            <person name="Turgeon B."/>
            <person name="Goodwin S."/>
            <person name="Spatafora J."/>
            <person name="Crous P."/>
            <person name="Grigoriev I."/>
        </authorList>
    </citation>
    <scope>NUCLEOTIDE SEQUENCE</scope>
    <source>
        <strain evidence="2">CBS 161.51</strain>
    </source>
</reference>
<feature type="transmembrane region" description="Helical" evidence="1">
    <location>
        <begin position="56"/>
        <end position="75"/>
    </location>
</feature>
<keyword evidence="1" id="KW-1133">Transmembrane helix</keyword>
<accession>A0A6A5SXS7</accession>
<keyword evidence="1" id="KW-0812">Transmembrane</keyword>
<dbReference type="EMBL" id="ML976026">
    <property type="protein sequence ID" value="KAF1943326.1"/>
    <property type="molecule type" value="Genomic_DNA"/>
</dbReference>
<evidence type="ECO:0000313" key="2">
    <source>
        <dbReference type="EMBL" id="KAF1943326.1"/>
    </source>
</evidence>
<evidence type="ECO:0000256" key="1">
    <source>
        <dbReference type="SAM" id="Phobius"/>
    </source>
</evidence>
<keyword evidence="3" id="KW-1185">Reference proteome</keyword>
<name>A0A6A5SXS7_9PLEO</name>
<gene>
    <name evidence="2" type="ORF">EJ02DRAFT_142011</name>
</gene>
<evidence type="ECO:0000313" key="3">
    <source>
        <dbReference type="Proteomes" id="UP000800038"/>
    </source>
</evidence>
<protein>
    <submittedName>
        <fullName evidence="2">Uncharacterized protein</fullName>
    </submittedName>
</protein>
<dbReference type="AlphaFoldDB" id="A0A6A5SXS7"/>
<dbReference type="Proteomes" id="UP000800038">
    <property type="component" value="Unassembled WGS sequence"/>
</dbReference>
<keyword evidence="1" id="KW-0472">Membrane</keyword>
<organism evidence="2 3">
    <name type="scientific">Clathrospora elynae</name>
    <dbReference type="NCBI Taxonomy" id="706981"/>
    <lineage>
        <taxon>Eukaryota</taxon>
        <taxon>Fungi</taxon>
        <taxon>Dikarya</taxon>
        <taxon>Ascomycota</taxon>
        <taxon>Pezizomycotina</taxon>
        <taxon>Dothideomycetes</taxon>
        <taxon>Pleosporomycetidae</taxon>
        <taxon>Pleosporales</taxon>
        <taxon>Diademaceae</taxon>
        <taxon>Clathrospora</taxon>
    </lineage>
</organism>